<accession>A0ABN2JKY5</accession>
<reference evidence="2 3" key="1">
    <citation type="journal article" date="2019" name="Int. J. Syst. Evol. Microbiol.">
        <title>The Global Catalogue of Microorganisms (GCM) 10K type strain sequencing project: providing services to taxonomists for standard genome sequencing and annotation.</title>
        <authorList>
            <consortium name="The Broad Institute Genomics Platform"/>
            <consortium name="The Broad Institute Genome Sequencing Center for Infectious Disease"/>
            <person name="Wu L."/>
            <person name="Ma J."/>
        </authorList>
    </citation>
    <scope>NUCLEOTIDE SEQUENCE [LARGE SCALE GENOMIC DNA]</scope>
    <source>
        <strain evidence="2 3">JCM 15589</strain>
    </source>
</reference>
<protein>
    <recommendedName>
        <fullName evidence="4">DUF2530 domain-containing protein</fullName>
    </recommendedName>
</protein>
<proteinExistence type="predicted"/>
<keyword evidence="1" id="KW-0472">Membrane</keyword>
<evidence type="ECO:0000313" key="2">
    <source>
        <dbReference type="EMBL" id="GAA1731010.1"/>
    </source>
</evidence>
<organism evidence="2 3">
    <name type="scientific">Isoptericola hypogeus</name>
    <dbReference type="NCBI Taxonomy" id="300179"/>
    <lineage>
        <taxon>Bacteria</taxon>
        <taxon>Bacillati</taxon>
        <taxon>Actinomycetota</taxon>
        <taxon>Actinomycetes</taxon>
        <taxon>Micrococcales</taxon>
        <taxon>Promicromonosporaceae</taxon>
        <taxon>Isoptericola</taxon>
    </lineage>
</organism>
<dbReference type="EMBL" id="BAAAPM010000005">
    <property type="protein sequence ID" value="GAA1731010.1"/>
    <property type="molecule type" value="Genomic_DNA"/>
</dbReference>
<comment type="caution">
    <text evidence="2">The sequence shown here is derived from an EMBL/GenBank/DDBJ whole genome shotgun (WGS) entry which is preliminary data.</text>
</comment>
<keyword evidence="3" id="KW-1185">Reference proteome</keyword>
<keyword evidence="1" id="KW-0812">Transmembrane</keyword>
<evidence type="ECO:0000313" key="3">
    <source>
        <dbReference type="Proteomes" id="UP001501138"/>
    </source>
</evidence>
<feature type="transmembrane region" description="Helical" evidence="1">
    <location>
        <begin position="50"/>
        <end position="67"/>
    </location>
</feature>
<dbReference type="InterPro" id="IPR019681">
    <property type="entry name" value="DUF2530"/>
</dbReference>
<keyword evidence="1" id="KW-1133">Transmembrane helix</keyword>
<feature type="transmembrane region" description="Helical" evidence="1">
    <location>
        <begin position="21"/>
        <end position="44"/>
    </location>
</feature>
<name>A0ABN2JKY5_9MICO</name>
<evidence type="ECO:0008006" key="4">
    <source>
        <dbReference type="Google" id="ProtNLM"/>
    </source>
</evidence>
<evidence type="ECO:0000256" key="1">
    <source>
        <dbReference type="SAM" id="Phobius"/>
    </source>
</evidence>
<gene>
    <name evidence="2" type="ORF">GCM10009809_28180</name>
</gene>
<sequence length="79" mass="8646">MLLHPERRRPGPPPLRVDLRRVLLAGIAAWATALAVTVVLLALGRATPEVVVTCSVGILLGGLGLLWERRNRRAYRGED</sequence>
<dbReference type="Pfam" id="PF10745">
    <property type="entry name" value="DUF2530"/>
    <property type="match status" value="1"/>
</dbReference>
<dbReference type="Proteomes" id="UP001501138">
    <property type="component" value="Unassembled WGS sequence"/>
</dbReference>